<accession>A0A1U8PXZ9</accession>
<dbReference type="KEGG" id="nnu:109113927"/>
<dbReference type="InParanoid" id="A0A1U8PXZ9"/>
<organism evidence="1 2">
    <name type="scientific">Nelumbo nucifera</name>
    <name type="common">Sacred lotus</name>
    <dbReference type="NCBI Taxonomy" id="4432"/>
    <lineage>
        <taxon>Eukaryota</taxon>
        <taxon>Viridiplantae</taxon>
        <taxon>Streptophyta</taxon>
        <taxon>Embryophyta</taxon>
        <taxon>Tracheophyta</taxon>
        <taxon>Spermatophyta</taxon>
        <taxon>Magnoliopsida</taxon>
        <taxon>Proteales</taxon>
        <taxon>Nelumbonaceae</taxon>
        <taxon>Nelumbo</taxon>
    </lineage>
</organism>
<proteinExistence type="predicted"/>
<dbReference type="STRING" id="4432.A0A1U8PXZ9"/>
<reference evidence="2" key="1">
    <citation type="submission" date="2025-08" db="UniProtKB">
        <authorList>
            <consortium name="RefSeq"/>
        </authorList>
    </citation>
    <scope>IDENTIFICATION</scope>
</reference>
<keyword evidence="1" id="KW-1185">Reference proteome</keyword>
<dbReference type="Proteomes" id="UP000189703">
    <property type="component" value="Unplaced"/>
</dbReference>
<evidence type="ECO:0000313" key="2">
    <source>
        <dbReference type="RefSeq" id="XP_019051408.1"/>
    </source>
</evidence>
<dbReference type="AlphaFoldDB" id="A0A1U8PXZ9"/>
<protein>
    <submittedName>
        <fullName evidence="2">Protein GAMETE EXPRESSED 2-like</fullName>
    </submittedName>
</protein>
<name>A0A1U8PXZ9_NELNU</name>
<evidence type="ECO:0000313" key="1">
    <source>
        <dbReference type="Proteomes" id="UP000189703"/>
    </source>
</evidence>
<dbReference type="RefSeq" id="XP_019051408.1">
    <property type="nucleotide sequence ID" value="XM_019195863.1"/>
</dbReference>
<gene>
    <name evidence="2" type="primary">LOC109113927</name>
</gene>
<sequence length="116" mass="12575">MISPRFGGFPGFEIAYSDLMENISVTLSSQSGTIFLSPMLMQFQDLAWSGLSVNKGGKEGKGLTLVGLVEVINHALSQSNILGIMQCATLSLSKLNTNLSFMGFLLFLSWTVDLSY</sequence>
<dbReference type="GeneID" id="109113927"/>